<keyword evidence="1" id="KW-0862">Zinc</keyword>
<protein>
    <recommendedName>
        <fullName evidence="3">C3H1-type domain-containing protein</fullName>
    </recommendedName>
</protein>
<proteinExistence type="predicted"/>
<dbReference type="AlphaFoldDB" id="A0A7S4RTG7"/>
<name>A0A7S4RTG7_9DINO</name>
<gene>
    <name evidence="4" type="ORF">AMON00008_LOCUS40267</name>
</gene>
<keyword evidence="1" id="KW-0479">Metal-binding</keyword>
<organism evidence="4">
    <name type="scientific">Alexandrium monilatum</name>
    <dbReference type="NCBI Taxonomy" id="311494"/>
    <lineage>
        <taxon>Eukaryota</taxon>
        <taxon>Sar</taxon>
        <taxon>Alveolata</taxon>
        <taxon>Dinophyceae</taxon>
        <taxon>Gonyaulacales</taxon>
        <taxon>Pyrocystaceae</taxon>
        <taxon>Alexandrium</taxon>
    </lineage>
</organism>
<dbReference type="EMBL" id="HBNR01057236">
    <property type="protein sequence ID" value="CAE4624560.1"/>
    <property type="molecule type" value="Transcribed_RNA"/>
</dbReference>
<dbReference type="PROSITE" id="PS50103">
    <property type="entry name" value="ZF_C3H1"/>
    <property type="match status" value="1"/>
</dbReference>
<keyword evidence="1" id="KW-0863">Zinc-finger</keyword>
<feature type="domain" description="C3H1-type" evidence="3">
    <location>
        <begin position="191"/>
        <end position="216"/>
    </location>
</feature>
<evidence type="ECO:0000313" key="4">
    <source>
        <dbReference type="EMBL" id="CAE4624560.1"/>
    </source>
</evidence>
<accession>A0A7S4RTG7</accession>
<dbReference type="GO" id="GO:0008270">
    <property type="term" value="F:zinc ion binding"/>
    <property type="evidence" value="ECO:0007669"/>
    <property type="project" value="UniProtKB-KW"/>
</dbReference>
<reference evidence="4" key="1">
    <citation type="submission" date="2021-01" db="EMBL/GenBank/DDBJ databases">
        <authorList>
            <person name="Corre E."/>
            <person name="Pelletier E."/>
            <person name="Niang G."/>
            <person name="Scheremetjew M."/>
            <person name="Finn R."/>
            <person name="Kale V."/>
            <person name="Holt S."/>
            <person name="Cochrane G."/>
            <person name="Meng A."/>
            <person name="Brown T."/>
            <person name="Cohen L."/>
        </authorList>
    </citation>
    <scope>NUCLEOTIDE SEQUENCE</scope>
    <source>
        <strain evidence="4">CCMP3105</strain>
    </source>
</reference>
<evidence type="ECO:0000256" key="2">
    <source>
        <dbReference type="SAM" id="MobiDB-lite"/>
    </source>
</evidence>
<feature type="zinc finger region" description="C3H1-type" evidence="1">
    <location>
        <begin position="191"/>
        <end position="216"/>
    </location>
</feature>
<dbReference type="InterPro" id="IPR000571">
    <property type="entry name" value="Znf_CCCH"/>
</dbReference>
<evidence type="ECO:0000256" key="1">
    <source>
        <dbReference type="PROSITE-ProRule" id="PRU00723"/>
    </source>
</evidence>
<feature type="compositionally biased region" description="Low complexity" evidence="2">
    <location>
        <begin position="111"/>
        <end position="136"/>
    </location>
</feature>
<sequence length="286" mass="30518">MRLKSPRLNNPTIWWHSIPFASLFEPPSVPMKGLPMNRNPTHGWLSGMDHSDSLDESSSSDPRLVYWLPSHSSSSGSRRRLASDGGRSSSGGEGLKRDQVLPTEHCRRARQAASSSSGCPPAAGGAPSSSATPSHARQQRGGASCAAVDPPSDAAPLDPEVAELLRQIPRDQCGNLTSLGSVAHEGGGCSPCQFWFKGVCAYGLACRQCHFLHEGQRPRRLRPSKHGRLRIKKRLQQEGGDEATGLPGHGPNELAAKLSAAAEASGLRVTSALPLREQQSSNKMSL</sequence>
<feature type="region of interest" description="Disordered" evidence="2">
    <location>
        <begin position="68"/>
        <end position="157"/>
    </location>
</feature>
<evidence type="ECO:0000259" key="3">
    <source>
        <dbReference type="PROSITE" id="PS50103"/>
    </source>
</evidence>